<protein>
    <submittedName>
        <fullName evidence="2">Phosphinothricin acetyltransferase</fullName>
    </submittedName>
</protein>
<evidence type="ECO:0000313" key="3">
    <source>
        <dbReference type="Proteomes" id="UP000182762"/>
    </source>
</evidence>
<dbReference type="SUPFAM" id="SSF55729">
    <property type="entry name" value="Acyl-CoA N-acyltransferases (Nat)"/>
    <property type="match status" value="1"/>
</dbReference>
<dbReference type="CDD" id="cd04301">
    <property type="entry name" value="NAT_SF"/>
    <property type="match status" value="1"/>
</dbReference>
<comment type="caution">
    <text evidence="2">The sequence shown here is derived from an EMBL/GenBank/DDBJ whole genome shotgun (WGS) entry which is preliminary data.</text>
</comment>
<gene>
    <name evidence="2" type="ORF">SAMN02745910_05125</name>
</gene>
<reference evidence="2 3" key="1">
    <citation type="submission" date="2016-10" db="EMBL/GenBank/DDBJ databases">
        <authorList>
            <person name="Varghese N."/>
            <person name="Submissions S."/>
        </authorList>
    </citation>
    <scope>NUCLEOTIDE SEQUENCE [LARGE SCALE GENOMIC DNA]</scope>
    <source>
        <strain evidence="2 3">DSM 13796</strain>
    </source>
</reference>
<dbReference type="RefSeq" id="WP_061804038.1">
    <property type="nucleotide sequence ID" value="NZ_FOXX01000028.1"/>
</dbReference>
<keyword evidence="3" id="KW-1185">Reference proteome</keyword>
<proteinExistence type="predicted"/>
<evidence type="ECO:0000313" key="2">
    <source>
        <dbReference type="EMBL" id="SFQ88789.1"/>
    </source>
</evidence>
<dbReference type="InterPro" id="IPR000182">
    <property type="entry name" value="GNAT_dom"/>
</dbReference>
<dbReference type="PANTHER" id="PTHR43072:SF36">
    <property type="entry name" value="RIBOSOMAL-PROTEIN-ALANINE ACETYLTRANSFERASE"/>
    <property type="match status" value="1"/>
</dbReference>
<dbReference type="Proteomes" id="UP000182762">
    <property type="component" value="Unassembled WGS sequence"/>
</dbReference>
<dbReference type="EMBL" id="FOXX01000028">
    <property type="protein sequence ID" value="SFQ88789.1"/>
    <property type="molecule type" value="Genomic_DNA"/>
</dbReference>
<organism evidence="2 3">
    <name type="scientific">Priestia endophytica DSM 13796</name>
    <dbReference type="NCBI Taxonomy" id="1121089"/>
    <lineage>
        <taxon>Bacteria</taxon>
        <taxon>Bacillati</taxon>
        <taxon>Bacillota</taxon>
        <taxon>Bacilli</taxon>
        <taxon>Bacillales</taxon>
        <taxon>Bacillaceae</taxon>
        <taxon>Priestia</taxon>
    </lineage>
</organism>
<dbReference type="PANTHER" id="PTHR43072">
    <property type="entry name" value="N-ACETYLTRANSFERASE"/>
    <property type="match status" value="1"/>
</dbReference>
<dbReference type="InterPro" id="IPR016181">
    <property type="entry name" value="Acyl_CoA_acyltransferase"/>
</dbReference>
<dbReference type="GeneID" id="93713632"/>
<dbReference type="Pfam" id="PF13420">
    <property type="entry name" value="Acetyltransf_4"/>
    <property type="match status" value="1"/>
</dbReference>
<dbReference type="PROSITE" id="PS51186">
    <property type="entry name" value="GNAT"/>
    <property type="match status" value="1"/>
</dbReference>
<dbReference type="Gene3D" id="3.40.630.30">
    <property type="match status" value="1"/>
</dbReference>
<name>A0A1I6C6H2_9BACI</name>
<feature type="domain" description="N-acetyltransferase" evidence="1">
    <location>
        <begin position="1"/>
        <end position="161"/>
    </location>
</feature>
<accession>A0A1I6C6H2</accession>
<evidence type="ECO:0000259" key="1">
    <source>
        <dbReference type="PROSITE" id="PS51186"/>
    </source>
</evidence>
<sequence length="162" mass="18820">MNIRHAIEKDLQGIVDIYNDAIEYTTATFDLEKVSIEDRKGWFDEHVHRYPLIVAVKGEKIVGYATLSPYNKKEAYSKTVELSVYVDREERGQGIGRALMDEILHLAKENEHRAVISLITKGNEHSISMHKRYGFFLCGELKEVGYKFNQWQDVLLYQLLIN</sequence>